<dbReference type="Pfam" id="PF14534">
    <property type="entry name" value="DUF4440"/>
    <property type="match status" value="1"/>
</dbReference>
<proteinExistence type="predicted"/>
<keyword evidence="3" id="KW-1185">Reference proteome</keyword>
<evidence type="ECO:0000259" key="1">
    <source>
        <dbReference type="Pfam" id="PF14534"/>
    </source>
</evidence>
<dbReference type="Gene3D" id="3.10.450.50">
    <property type="match status" value="1"/>
</dbReference>
<evidence type="ECO:0000313" key="3">
    <source>
        <dbReference type="Proteomes" id="UP000637002"/>
    </source>
</evidence>
<dbReference type="AlphaFoldDB" id="A0A916XHK4"/>
<feature type="domain" description="DUF4440" evidence="1">
    <location>
        <begin position="25"/>
        <end position="130"/>
    </location>
</feature>
<comment type="caution">
    <text evidence="2">The sequence shown here is derived from an EMBL/GenBank/DDBJ whole genome shotgun (WGS) entry which is preliminary data.</text>
</comment>
<protein>
    <recommendedName>
        <fullName evidence="1">DUF4440 domain-containing protein</fullName>
    </recommendedName>
</protein>
<gene>
    <name evidence="2" type="ORF">GCM10010994_35230</name>
</gene>
<organism evidence="2 3">
    <name type="scientific">Chelatococcus reniformis</name>
    <dbReference type="NCBI Taxonomy" id="1494448"/>
    <lineage>
        <taxon>Bacteria</taxon>
        <taxon>Pseudomonadati</taxon>
        <taxon>Pseudomonadota</taxon>
        <taxon>Alphaproteobacteria</taxon>
        <taxon>Hyphomicrobiales</taxon>
        <taxon>Chelatococcaceae</taxon>
        <taxon>Chelatococcus</taxon>
    </lineage>
</organism>
<dbReference type="EMBL" id="BMGG01000006">
    <property type="protein sequence ID" value="GGC73807.1"/>
    <property type="molecule type" value="Genomic_DNA"/>
</dbReference>
<sequence length="142" mass="15953">MLLCAPVAAWGQTTNVQDDPITQQILALREKIRTAIARKDRAALEALYDDRFNHIRENGRTDLKRERIDLLLSGQDGIEIAPDDQMLIQAYGPDTVVLSGVSPIKDRRNGKSAQFQWLTVYVKTDGAWKVAVSQANRVPKPR</sequence>
<name>A0A916XHK4_9HYPH</name>
<reference evidence="2" key="2">
    <citation type="submission" date="2020-09" db="EMBL/GenBank/DDBJ databases">
        <authorList>
            <person name="Sun Q."/>
            <person name="Zhou Y."/>
        </authorList>
    </citation>
    <scope>NUCLEOTIDE SEQUENCE</scope>
    <source>
        <strain evidence="2">CGMCC 1.12919</strain>
    </source>
</reference>
<dbReference type="InterPro" id="IPR027843">
    <property type="entry name" value="DUF4440"/>
</dbReference>
<reference evidence="2" key="1">
    <citation type="journal article" date="2014" name="Int. J. Syst. Evol. Microbiol.">
        <title>Complete genome sequence of Corynebacterium casei LMG S-19264T (=DSM 44701T), isolated from a smear-ripened cheese.</title>
        <authorList>
            <consortium name="US DOE Joint Genome Institute (JGI-PGF)"/>
            <person name="Walter F."/>
            <person name="Albersmeier A."/>
            <person name="Kalinowski J."/>
            <person name="Ruckert C."/>
        </authorList>
    </citation>
    <scope>NUCLEOTIDE SEQUENCE</scope>
    <source>
        <strain evidence="2">CGMCC 1.12919</strain>
    </source>
</reference>
<dbReference type="InterPro" id="IPR032710">
    <property type="entry name" value="NTF2-like_dom_sf"/>
</dbReference>
<dbReference type="Proteomes" id="UP000637002">
    <property type="component" value="Unassembled WGS sequence"/>
</dbReference>
<evidence type="ECO:0000313" key="2">
    <source>
        <dbReference type="EMBL" id="GGC73807.1"/>
    </source>
</evidence>
<dbReference type="SUPFAM" id="SSF54427">
    <property type="entry name" value="NTF2-like"/>
    <property type="match status" value="1"/>
</dbReference>
<accession>A0A916XHK4</accession>